<gene>
    <name evidence="5" type="ORF">TrRE_jg12305</name>
</gene>
<name>A0A9W6ZGW6_9STRA</name>
<evidence type="ECO:0000259" key="3">
    <source>
        <dbReference type="PROSITE" id="PS50020"/>
    </source>
</evidence>
<comment type="caution">
    <text evidence="5">The sequence shown here is derived from an EMBL/GenBank/DDBJ whole genome shotgun (WGS) entry which is preliminary data.</text>
</comment>
<evidence type="ECO:0000313" key="5">
    <source>
        <dbReference type="EMBL" id="GMH50843.1"/>
    </source>
</evidence>
<keyword evidence="2" id="KW-1133">Transmembrane helix</keyword>
<feature type="domain" description="WW" evidence="3">
    <location>
        <begin position="3"/>
        <end position="49"/>
    </location>
</feature>
<keyword evidence="6" id="KW-1185">Reference proteome</keyword>
<protein>
    <recommendedName>
        <fullName evidence="7">WW domain-containing protein</fullName>
    </recommendedName>
</protein>
<feature type="transmembrane region" description="Helical" evidence="2">
    <location>
        <begin position="1392"/>
        <end position="1415"/>
    </location>
</feature>
<feature type="region of interest" description="Disordered" evidence="1">
    <location>
        <begin position="138"/>
        <end position="178"/>
    </location>
</feature>
<sequence>TLWDMPPGWSSGEPAKGKMFGRWTECVGVDGAYFWDPKTNEVVWEIPESELEKIKRDMEEIKQDKAERLEAKKQQAKGSQPPAKQKNVIENPVPRPASPTSSKRASVVIREKQLSDIRHEREIMAKEKAELERLKRELTELKEQSAVKPAVAGGGSRDKRGSGGPRAPRGRPPSTRRTSVALGLLGKDLTIADGFSVTNNQRGSAGVTPGSHVPPHGAGASSVKYHTAKSSKGFARGQSSTSSQGHHNTSRKARSAAGPSLAKAFFPEKSKCQCCKGYIYGCDEQVCYELGKCICSLEEGEGTGSVKKKKGKYEFLVIKNMKRKRGKTTDSKLSAKFKVVDDEVEELSGGQKAIKCITETCSLTNFRRYVHIPTIRQILRFVYKWPYIWYLHTSRFFFGNFQDPQLASSSERQYLGRRFEIDPEESATALGLLAWRKSAMLVIMVMAAFVVGFDINRINMTLQKWQYSEEAARAPSFHGLSGFPPRDLDTDYMSIRAQNYLNITKPNEWSTVSGMWRLETDDGHVSDLCLTPGGQSAAKSIAGERAKLTRCSRDSQWLHGSDKTNFWDDEQMILSTKPGWWTIDSLTQSQDCDMSLVIEAGSDKKGCANQTNFAWRSYDGYCLEASILDSSLAVTVQACSGTLNQRWTEVEVTMTATPKVQYPDMYKLHKLQNKEFTSKCLAVEESALERVPAGDTSEATIRFITDTHNVDGKSMQLKNCDGSEQGWEILTFRAPRLLDWTIGEHNTFKEEVDLTARHSMAVGEGTILDTKETCSFLSVPSSSDFWPVDDITDTHPTCVQMSPDPITSPDALWAKWNIQGLRYDRFSAYIGLSSGLQLKADVMFQVLVTTSDSYKPKIAAELRCGAETLDYSYNGTVEITRNFCTYTNPMCKNEDLPPGQTCLQPMQALDVLLPVNSKTVELRAFLPNSGSQFCESTGDLDDLTKTRCDGLDFVAFGSPKLHNRIRSGEEDVAMYSDRVLKQMNAEILVPSFFPRLLMDYALLLINLCVVGYMGWAIKWWTTYTESRMNLGKAWLFCFVGPLLVSCIPLRLTMDWNCADHLIVDYTKDISQRYEFEHRQQQVLNTCQMILSGEVEAELDAQLDMAVDFCGHTEEIDEATVLEWAKKINKDADVSELSAVWTSPYNQVKYGFPSTCYSSSGETLSKTCTGNSLFDFDIDDITAPPPCGCGANCELVGYCGFQSALGDTQYISCKQLIPKLNCSDMSLLAGNCQCSCGAINAEGANQTSYTQEEARCRNGFIENMVPKLGPWEMDVPILGKYSLSTYKVHYYCGEARGYMYEAKYDMALSKSKEACKEYISVAGGSEDVWDQDEVSNVITTAMDVGKKLSSTTVSYDHAMDTMVLALPAALSIGPALMIGSLRAKTMVPQSASAGMFVVLLPWLYAPVIWCIFNFGFQFAGNLFILPGLMFLAFTPMVYFLLGSIYNVTRPLAKEKIKGMVKWASRVSTFLLIMGLLLVGFGCFQAYEYDKNNELFKRWLHNLWDGYLENGEWEWENLLYLLPPFVNTFFKYCLTTVLGVDFIMYELIHQRMYEIFLEDGIDGVMVFSAVRPRHFDYTEEQVEEMSQSRVERLSAFSKLVAAPTRLDEVDKAIKRKKARVKKAASKGSILSRLRSTFSGKSGSSRDSDEDDSDSDNNSDDNSDDRTLTSSASSVSSGRKSKRHSKRHSRKRHSKKRNPNNDDDTTITTLGEEEDGEGSDEDDETKKKKFRLWDVINEGQPGLEFALSNFTNYVVCTLVHIKRSKSKLMESKKMASQQEIDYLSATHGLQFNKDSSLCFELITWRRSALWVLVLFGITNMFFGTTSFIEHHRHVGYDRKLSEKSPTHRFPVPGYVEKPVLDFWNLEDPSTWTLYYGSVNFNNTRPDSIFKEGRTYYLGVTDASSKQTVDGIDDDPTPDPGGPVGLKSGTFSYGNQWDMFSFNSNGTLRNGHNFCVTAAKDTLGAVVTVENCVADFIGYEAESEALKLQTWVKIDDYGRPTGKEEGVRLRSPQGFCLGVENWKLCADMEKQGSTDRCAQWKSQGLCGSVDHQSVNNLCPIACGQCNPETAGSVQIGKDTTVDLELVDCSPLPNPGFMESEALRFKMPDRNSYQERMDYLCDGTFKTECAEDTSNSHINNDMTLVARYDYGNVEDTTMKGEGVAGLIKAPVEKLWRCYSTEALLVDEKGRPSDYNVAKQSRNYCTKHTELKAELERGLGIESFAHYTKRMISIAFIRMNLTAAQIDEGMRILILALGMMSVIISMVSLQVYSRYKLSRDLMLVGWFITFLGPFLSTVMPLRMFLDWSAVDLVAMDWAKEFDDEFGTEEKEKALLKACNFVVEDIEEATLMDRILDICADDTQIDKDTALSWGDTSVEDEENFYKCTSDYLDEDNRRQSGYGYPSIRRDPCKTFDQKGKWLEGIDIDLREICEGGGLVPDMMYEGLVPRLLKVPFTEQPYKIDLEFYDPFHFLLGTGIQIDMSEALIQCGKARRGICGGDYDQAIKYAKRACNEAISYLDGDAGAGAGTKNSNYLDNQVTYFLKYVKESIELAVCTNHALTTFKTMTGATFALAPALIRSALKVKTAVPQSPMTGMFIIVLPWLYSPLVWVVFNVVFQLIGNWQLLIGLIAFAFGPMAFFVVGVLKNVTRPFDDTEAKRMVKIFEITQGLKVVISGVFILWGLYVFSFRENSVYFDDYKDKIISGLSVLQLANLFSTMAAKYFYTTIVGVDYMLNQILFARKHEVIMQMHEKSEMWGHSTQAKLAAQIHKDYVTLLNLFCKIQDKAKNTETAWKEWQDETERRSESGNIGDEDVVGKGEEVLGMEMTERGVKAERVSSLSSAKTAGSATSGKSVSFKPGPVSTGPPANLFAPPSGAPSGWEEGAEGGERNSTFMGVNPMHGGGEGGKGKGKGKGGGGGRRGTHLIVRHESSQL</sequence>
<feature type="region of interest" description="Disordered" evidence="1">
    <location>
        <begin position="2821"/>
        <end position="2927"/>
    </location>
</feature>
<evidence type="ECO:0008006" key="7">
    <source>
        <dbReference type="Google" id="ProtNLM"/>
    </source>
</evidence>
<feature type="transmembrane region" description="Helical" evidence="2">
    <location>
        <begin position="1033"/>
        <end position="1051"/>
    </location>
</feature>
<feature type="compositionally biased region" description="Low complexity" evidence="1">
    <location>
        <begin position="1665"/>
        <end position="1675"/>
    </location>
</feature>
<organism evidence="5 6">
    <name type="scientific">Triparma retinervis</name>
    <dbReference type="NCBI Taxonomy" id="2557542"/>
    <lineage>
        <taxon>Eukaryota</taxon>
        <taxon>Sar</taxon>
        <taxon>Stramenopiles</taxon>
        <taxon>Ochrophyta</taxon>
        <taxon>Bolidophyceae</taxon>
        <taxon>Parmales</taxon>
        <taxon>Triparmaceae</taxon>
        <taxon>Triparma</taxon>
    </lineage>
</organism>
<dbReference type="InterPro" id="IPR001202">
    <property type="entry name" value="WW_dom"/>
</dbReference>
<feature type="compositionally biased region" description="Acidic residues" evidence="1">
    <location>
        <begin position="1698"/>
        <end position="1720"/>
    </location>
</feature>
<feature type="compositionally biased region" description="Polar residues" evidence="1">
    <location>
        <begin position="237"/>
        <end position="247"/>
    </location>
</feature>
<evidence type="ECO:0000259" key="4">
    <source>
        <dbReference type="PROSITE" id="PS51670"/>
    </source>
</evidence>
<feature type="region of interest" description="Disordered" evidence="1">
    <location>
        <begin position="64"/>
        <end position="108"/>
    </location>
</feature>
<evidence type="ECO:0000313" key="6">
    <source>
        <dbReference type="Proteomes" id="UP001165082"/>
    </source>
</evidence>
<feature type="compositionally biased region" description="Acidic residues" evidence="1">
    <location>
        <begin position="1645"/>
        <end position="1660"/>
    </location>
</feature>
<keyword evidence="2" id="KW-0812">Transmembrane</keyword>
<dbReference type="InterPro" id="IPR003582">
    <property type="entry name" value="ShKT_dom"/>
</dbReference>
<keyword evidence="2" id="KW-0472">Membrane</keyword>
<dbReference type="EMBL" id="BRXZ01001959">
    <property type="protein sequence ID" value="GMH50843.1"/>
    <property type="molecule type" value="Genomic_DNA"/>
</dbReference>
<dbReference type="PROSITE" id="PS50231">
    <property type="entry name" value="RICIN_B_LECTIN"/>
    <property type="match status" value="1"/>
</dbReference>
<dbReference type="Proteomes" id="UP001165082">
    <property type="component" value="Unassembled WGS sequence"/>
</dbReference>
<feature type="compositionally biased region" description="Low complexity" evidence="1">
    <location>
        <begin position="1632"/>
        <end position="1642"/>
    </location>
</feature>
<proteinExistence type="predicted"/>
<feature type="transmembrane region" description="Helical" evidence="2">
    <location>
        <begin position="2660"/>
        <end position="2680"/>
    </location>
</feature>
<feature type="transmembrane region" description="Helical" evidence="2">
    <location>
        <begin position="1465"/>
        <end position="1485"/>
    </location>
</feature>
<feature type="domain" description="ShKT" evidence="4">
    <location>
        <begin position="2027"/>
        <end position="2061"/>
    </location>
</feature>
<feature type="transmembrane region" description="Helical" evidence="2">
    <location>
        <begin position="1000"/>
        <end position="1021"/>
    </location>
</feature>
<feature type="compositionally biased region" description="Low complexity" evidence="1">
    <location>
        <begin position="2831"/>
        <end position="2847"/>
    </location>
</feature>
<evidence type="ECO:0000256" key="1">
    <source>
        <dbReference type="SAM" id="MobiDB-lite"/>
    </source>
</evidence>
<evidence type="ECO:0000256" key="2">
    <source>
        <dbReference type="SAM" id="Phobius"/>
    </source>
</evidence>
<dbReference type="PROSITE" id="PS50020">
    <property type="entry name" value="WW_DOMAIN_2"/>
    <property type="match status" value="1"/>
</dbReference>
<reference evidence="5" key="1">
    <citation type="submission" date="2022-07" db="EMBL/GenBank/DDBJ databases">
        <title>Genome analysis of Parmales, a sister group of diatoms, reveals the evolutionary specialization of diatoms from phago-mixotrophs to photoautotrophs.</title>
        <authorList>
            <person name="Ban H."/>
            <person name="Sato S."/>
            <person name="Yoshikawa S."/>
            <person name="Kazumasa Y."/>
            <person name="Nakamura Y."/>
            <person name="Ichinomiya M."/>
            <person name="Saitoh K."/>
            <person name="Sato N."/>
            <person name="Blanc-Mathieu R."/>
            <person name="Endo H."/>
            <person name="Kuwata A."/>
            <person name="Ogata H."/>
        </authorList>
    </citation>
    <scope>NUCLEOTIDE SEQUENCE</scope>
</reference>
<feature type="transmembrane region" description="Helical" evidence="2">
    <location>
        <begin position="1421"/>
        <end position="1444"/>
    </location>
</feature>
<feature type="transmembrane region" description="Helical" evidence="2">
    <location>
        <begin position="2588"/>
        <end position="2611"/>
    </location>
</feature>
<feature type="transmembrane region" description="Helical" evidence="2">
    <location>
        <begin position="2617"/>
        <end position="2639"/>
    </location>
</feature>
<dbReference type="PROSITE" id="PS51670">
    <property type="entry name" value="SHKT"/>
    <property type="match status" value="1"/>
</dbReference>
<feature type="non-terminal residue" evidence="5">
    <location>
        <position position="1"/>
    </location>
</feature>
<feature type="transmembrane region" description="Helical" evidence="2">
    <location>
        <begin position="2243"/>
        <end position="2263"/>
    </location>
</feature>
<feature type="compositionally biased region" description="Basic residues" evidence="1">
    <location>
        <begin position="1676"/>
        <end position="1695"/>
    </location>
</feature>
<feature type="transmembrane region" description="Helical" evidence="2">
    <location>
        <begin position="1806"/>
        <end position="1825"/>
    </location>
</feature>
<accession>A0A9W6ZGW6</accession>
<dbReference type="OrthoDB" id="191651at2759"/>
<feature type="transmembrane region" description="Helical" evidence="2">
    <location>
        <begin position="2275"/>
        <end position="2299"/>
    </location>
</feature>
<feature type="region of interest" description="Disordered" evidence="1">
    <location>
        <begin position="1632"/>
        <end position="1720"/>
    </location>
</feature>
<feature type="compositionally biased region" description="Basic and acidic residues" evidence="1">
    <location>
        <begin position="64"/>
        <end position="73"/>
    </location>
</feature>
<feature type="region of interest" description="Disordered" evidence="1">
    <location>
        <begin position="200"/>
        <end position="258"/>
    </location>
</feature>
<feature type="transmembrane region" description="Helical" evidence="2">
    <location>
        <begin position="1361"/>
        <end position="1380"/>
    </location>
</feature>